<dbReference type="SUPFAM" id="SSF55073">
    <property type="entry name" value="Nucleotide cyclase"/>
    <property type="match status" value="1"/>
</dbReference>
<dbReference type="PROSITE" id="PS50883">
    <property type="entry name" value="EAL"/>
    <property type="match status" value="1"/>
</dbReference>
<feature type="domain" description="GGDEF" evidence="3">
    <location>
        <begin position="274"/>
        <end position="407"/>
    </location>
</feature>
<evidence type="ECO:0000313" key="5">
    <source>
        <dbReference type="Proteomes" id="UP001523401"/>
    </source>
</evidence>
<dbReference type="InterPro" id="IPR035919">
    <property type="entry name" value="EAL_sf"/>
</dbReference>
<dbReference type="Proteomes" id="UP001523401">
    <property type="component" value="Unassembled WGS sequence"/>
</dbReference>
<dbReference type="InterPro" id="IPR029787">
    <property type="entry name" value="Nucleotide_cyclase"/>
</dbReference>
<dbReference type="EMBL" id="JAMXQU010000004">
    <property type="protein sequence ID" value="MCO6159798.1"/>
    <property type="molecule type" value="Genomic_DNA"/>
</dbReference>
<dbReference type="Gene3D" id="3.30.70.270">
    <property type="match status" value="1"/>
</dbReference>
<dbReference type="InterPro" id="IPR000160">
    <property type="entry name" value="GGDEF_dom"/>
</dbReference>
<evidence type="ECO:0000259" key="3">
    <source>
        <dbReference type="PROSITE" id="PS50887"/>
    </source>
</evidence>
<dbReference type="SMART" id="SM00052">
    <property type="entry name" value="EAL"/>
    <property type="match status" value="1"/>
</dbReference>
<comment type="caution">
    <text evidence="4">The sequence shown here is derived from an EMBL/GenBank/DDBJ whole genome shotgun (WGS) entry which is preliminary data.</text>
</comment>
<gene>
    <name evidence="4" type="ORF">NF685_07140</name>
</gene>
<dbReference type="Pfam" id="PF00563">
    <property type="entry name" value="EAL"/>
    <property type="match status" value="1"/>
</dbReference>
<dbReference type="InterPro" id="IPR043128">
    <property type="entry name" value="Rev_trsase/Diguanyl_cyclase"/>
</dbReference>
<feature type="domain" description="EAL" evidence="2">
    <location>
        <begin position="416"/>
        <end position="671"/>
    </location>
</feature>
<feature type="compositionally biased region" description="Basic and acidic residues" evidence="1">
    <location>
        <begin position="155"/>
        <end position="190"/>
    </location>
</feature>
<sequence length="675" mass="73292">MRAPSAQSVSGSSDNHVLDWLPLLACHVDGDGRISYLNGNWASFSGLDRRPGALNWTELIDGADRPLPCRCPDALDYCIQRHVILRHHDGEPVETDLHWQKLGLQEGGGWILFAHPEADFPLLQSGLSRLSGVRPAGERAAGHASVSGLATGRGPAERGETAGEVPDRARGARDAGGRDTGGHDTGKHDTGASTTDTLFEPASRAEGITGSLPLPPPGASLGAKESRFLHTTHRPEVGDEEGGPTKDRLTGLPTWRAFEGEAEALLAAAASKSRTIGYLLVDIDYLGDLNDLYGNDIGDLVLRLVADRLTLLTAGGGLMTRSGDDEFTVLITGEVSPETLAAHAQALLSFVDLPIRIGTQQITFGLSIGAALFPQDGDTLARLQHHAVLAVNDVKARGRGGYRLFDPGMVRPGDGVTAQSNLIRHMLREDLVYPAYQAMVRLSDNRIIGAEALMRWKHEGGRVSGPEAFPEIFRSYDLATRVSARVHERVFQDLVQWQRMGIMPPHISINVAPVEFMQDDYAEKLLARLDRFGLPAKLIELELTEHVLYQNSDQFIHRALTLLRRAGMRITLDDFGTGYSSLSFLRDFPVSSIKIDRSFIRQICTEASMEVIVEAIIRFGQAVSVDVVAEGVETAEQLAMLRRIGCPVAQGYLFSPPVVSSRFAALLGGSRLLPL</sequence>
<organism evidence="4 5">
    <name type="scientific">Asaia lannensis NBRC 102526</name>
    <dbReference type="NCBI Taxonomy" id="1307926"/>
    <lineage>
        <taxon>Bacteria</taxon>
        <taxon>Pseudomonadati</taxon>
        <taxon>Pseudomonadota</taxon>
        <taxon>Alphaproteobacteria</taxon>
        <taxon>Acetobacterales</taxon>
        <taxon>Acetobacteraceae</taxon>
        <taxon>Asaia</taxon>
    </lineage>
</organism>
<keyword evidence="5" id="KW-1185">Reference proteome</keyword>
<name>A0ABT1CG08_9PROT</name>
<dbReference type="NCBIfam" id="TIGR00254">
    <property type="entry name" value="GGDEF"/>
    <property type="match status" value="1"/>
</dbReference>
<dbReference type="PANTHER" id="PTHR33121:SF70">
    <property type="entry name" value="SIGNALING PROTEIN YKOW"/>
    <property type="match status" value="1"/>
</dbReference>
<dbReference type="PANTHER" id="PTHR33121">
    <property type="entry name" value="CYCLIC DI-GMP PHOSPHODIESTERASE PDEF"/>
    <property type="match status" value="1"/>
</dbReference>
<feature type="region of interest" description="Disordered" evidence="1">
    <location>
        <begin position="138"/>
        <end position="195"/>
    </location>
</feature>
<proteinExistence type="predicted"/>
<dbReference type="SUPFAM" id="SSF141868">
    <property type="entry name" value="EAL domain-like"/>
    <property type="match status" value="1"/>
</dbReference>
<reference evidence="4 5" key="1">
    <citation type="submission" date="2022-06" db="EMBL/GenBank/DDBJ databases">
        <title>Whole-genome of Asaia lannensis strain LMG 27011T.</title>
        <authorList>
            <person name="Sombolestani A."/>
        </authorList>
    </citation>
    <scope>NUCLEOTIDE SEQUENCE [LARGE SCALE GENOMIC DNA]</scope>
    <source>
        <strain evidence="4 5">NBRC 102526</strain>
    </source>
</reference>
<dbReference type="PROSITE" id="PS50887">
    <property type="entry name" value="GGDEF"/>
    <property type="match status" value="1"/>
</dbReference>
<dbReference type="Gene3D" id="3.20.20.450">
    <property type="entry name" value="EAL domain"/>
    <property type="match status" value="1"/>
</dbReference>
<evidence type="ECO:0000313" key="4">
    <source>
        <dbReference type="EMBL" id="MCO6159798.1"/>
    </source>
</evidence>
<dbReference type="CDD" id="cd01948">
    <property type="entry name" value="EAL"/>
    <property type="match status" value="1"/>
</dbReference>
<accession>A0ABT1CG08</accession>
<dbReference type="RefSeq" id="WP_252849134.1">
    <property type="nucleotide sequence ID" value="NZ_BAPW01000010.1"/>
</dbReference>
<protein>
    <submittedName>
        <fullName evidence="4">EAL domain-containing protein</fullName>
    </submittedName>
</protein>
<dbReference type="InterPro" id="IPR050706">
    <property type="entry name" value="Cyclic-di-GMP_PDE-like"/>
</dbReference>
<dbReference type="Pfam" id="PF00990">
    <property type="entry name" value="GGDEF"/>
    <property type="match status" value="1"/>
</dbReference>
<dbReference type="SMART" id="SM00267">
    <property type="entry name" value="GGDEF"/>
    <property type="match status" value="1"/>
</dbReference>
<evidence type="ECO:0000259" key="2">
    <source>
        <dbReference type="PROSITE" id="PS50883"/>
    </source>
</evidence>
<evidence type="ECO:0000256" key="1">
    <source>
        <dbReference type="SAM" id="MobiDB-lite"/>
    </source>
</evidence>
<dbReference type="CDD" id="cd01949">
    <property type="entry name" value="GGDEF"/>
    <property type="match status" value="1"/>
</dbReference>
<dbReference type="InterPro" id="IPR001633">
    <property type="entry name" value="EAL_dom"/>
</dbReference>